<gene>
    <name evidence="15" type="ORF">K505DRAFT_357118</name>
</gene>
<dbReference type="GO" id="GO:0008131">
    <property type="term" value="F:primary methylamine oxidase activity"/>
    <property type="evidence" value="ECO:0007669"/>
    <property type="project" value="InterPro"/>
</dbReference>
<evidence type="ECO:0000256" key="2">
    <source>
        <dbReference type="ARBA" id="ARBA00007983"/>
    </source>
</evidence>
<feature type="signal peptide" evidence="11">
    <location>
        <begin position="1"/>
        <end position="20"/>
    </location>
</feature>
<dbReference type="InterPro" id="IPR036460">
    <property type="entry name" value="Cu_amine_oxidase_C_sf"/>
</dbReference>
<evidence type="ECO:0000313" key="15">
    <source>
        <dbReference type="EMBL" id="KAF2798836.1"/>
    </source>
</evidence>
<dbReference type="PANTHER" id="PTHR10638">
    <property type="entry name" value="COPPER AMINE OXIDASE"/>
    <property type="match status" value="1"/>
</dbReference>
<dbReference type="Gene3D" id="2.70.98.20">
    <property type="entry name" value="Copper amine oxidase, catalytic domain"/>
    <property type="match status" value="1"/>
</dbReference>
<dbReference type="InterPro" id="IPR015800">
    <property type="entry name" value="Cu_amine_oxidase_N2"/>
</dbReference>
<dbReference type="EC" id="1.4.3.-" evidence="9"/>
<keyword evidence="5 9" id="KW-0560">Oxidoreductase</keyword>
<dbReference type="PANTHER" id="PTHR10638:SF20">
    <property type="entry name" value="AMINE OXIDASE"/>
    <property type="match status" value="1"/>
</dbReference>
<feature type="active site" description="Schiff-base intermediate with substrate; via topaquinone" evidence="7">
    <location>
        <position position="452"/>
    </location>
</feature>
<evidence type="ECO:0000256" key="3">
    <source>
        <dbReference type="ARBA" id="ARBA00022723"/>
    </source>
</evidence>
<evidence type="ECO:0000256" key="4">
    <source>
        <dbReference type="ARBA" id="ARBA00022772"/>
    </source>
</evidence>
<dbReference type="GO" id="GO:0005507">
    <property type="term" value="F:copper ion binding"/>
    <property type="evidence" value="ECO:0007669"/>
    <property type="project" value="InterPro"/>
</dbReference>
<feature type="domain" description="Copper amine oxidase catalytic" evidence="12">
    <location>
        <begin position="299"/>
        <end position="699"/>
    </location>
</feature>
<reference evidence="15" key="1">
    <citation type="journal article" date="2020" name="Stud. Mycol.">
        <title>101 Dothideomycetes genomes: a test case for predicting lifestyles and emergence of pathogens.</title>
        <authorList>
            <person name="Haridas S."/>
            <person name="Albert R."/>
            <person name="Binder M."/>
            <person name="Bloem J."/>
            <person name="Labutti K."/>
            <person name="Salamov A."/>
            <person name="Andreopoulos B."/>
            <person name="Baker S."/>
            <person name="Barry K."/>
            <person name="Bills G."/>
            <person name="Bluhm B."/>
            <person name="Cannon C."/>
            <person name="Castanera R."/>
            <person name="Culley D."/>
            <person name="Daum C."/>
            <person name="Ezra D."/>
            <person name="Gonzalez J."/>
            <person name="Henrissat B."/>
            <person name="Kuo A."/>
            <person name="Liang C."/>
            <person name="Lipzen A."/>
            <person name="Lutzoni F."/>
            <person name="Magnuson J."/>
            <person name="Mondo S."/>
            <person name="Nolan M."/>
            <person name="Ohm R."/>
            <person name="Pangilinan J."/>
            <person name="Park H.-J."/>
            <person name="Ramirez L."/>
            <person name="Alfaro M."/>
            <person name="Sun H."/>
            <person name="Tritt A."/>
            <person name="Yoshinaga Y."/>
            <person name="Zwiers L.-H."/>
            <person name="Turgeon B."/>
            <person name="Goodwin S."/>
            <person name="Spatafora J."/>
            <person name="Crous P."/>
            <person name="Grigoriev I."/>
        </authorList>
    </citation>
    <scope>NUCLEOTIDE SEQUENCE</scope>
    <source>
        <strain evidence="15">CBS 109.77</strain>
    </source>
</reference>
<comment type="cofactor">
    <cofactor evidence="9">
        <name>Cu cation</name>
        <dbReference type="ChEBI" id="CHEBI:23378"/>
    </cofactor>
    <text evidence="9">Contains 1 topaquinone per subunit.</text>
</comment>
<organism evidence="15 16">
    <name type="scientific">Melanomma pulvis-pyrius CBS 109.77</name>
    <dbReference type="NCBI Taxonomy" id="1314802"/>
    <lineage>
        <taxon>Eukaryota</taxon>
        <taxon>Fungi</taxon>
        <taxon>Dikarya</taxon>
        <taxon>Ascomycota</taxon>
        <taxon>Pezizomycotina</taxon>
        <taxon>Dothideomycetes</taxon>
        <taxon>Pleosporomycetidae</taxon>
        <taxon>Pleosporales</taxon>
        <taxon>Melanommataceae</taxon>
        <taxon>Melanomma</taxon>
    </lineage>
</organism>
<evidence type="ECO:0000313" key="16">
    <source>
        <dbReference type="Proteomes" id="UP000799757"/>
    </source>
</evidence>
<evidence type="ECO:0000256" key="5">
    <source>
        <dbReference type="ARBA" id="ARBA00023002"/>
    </source>
</evidence>
<keyword evidence="3 9" id="KW-0479">Metal-binding</keyword>
<dbReference type="FunFam" id="2.70.98.20:FF:000002">
    <property type="entry name" value="Amine oxidase"/>
    <property type="match status" value="1"/>
</dbReference>
<dbReference type="AlphaFoldDB" id="A0A6A6XQJ5"/>
<feature type="modified residue" description="2',4',5'-topaquinone" evidence="8">
    <location>
        <position position="452"/>
    </location>
</feature>
<dbReference type="GO" id="GO:0005886">
    <property type="term" value="C:plasma membrane"/>
    <property type="evidence" value="ECO:0007669"/>
    <property type="project" value="TreeGrafter"/>
</dbReference>
<dbReference type="InterPro" id="IPR015798">
    <property type="entry name" value="Cu_amine_oxidase_C"/>
</dbReference>
<dbReference type="SUPFAM" id="SSF54416">
    <property type="entry name" value="Amine oxidase N-terminal region"/>
    <property type="match status" value="2"/>
</dbReference>
<keyword evidence="11" id="KW-0732">Signal</keyword>
<feature type="domain" description="DUF1965" evidence="14">
    <location>
        <begin position="217"/>
        <end position="284"/>
    </location>
</feature>
<feature type="chain" id="PRO_5025498331" description="Amine oxidase" evidence="11">
    <location>
        <begin position="21"/>
        <end position="735"/>
    </location>
</feature>
<dbReference type="GO" id="GO:0009308">
    <property type="term" value="P:amine metabolic process"/>
    <property type="evidence" value="ECO:0007669"/>
    <property type="project" value="UniProtKB-UniRule"/>
</dbReference>
<dbReference type="InterPro" id="IPR015328">
    <property type="entry name" value="DUF1965"/>
</dbReference>
<dbReference type="GO" id="GO:0048038">
    <property type="term" value="F:quinone binding"/>
    <property type="evidence" value="ECO:0007669"/>
    <property type="project" value="InterPro"/>
</dbReference>
<feature type="active site" description="Proton acceptor" evidence="7">
    <location>
        <position position="369"/>
    </location>
</feature>
<evidence type="ECO:0000256" key="11">
    <source>
        <dbReference type="SAM" id="SignalP"/>
    </source>
</evidence>
<name>A0A6A6XQJ5_9PLEO</name>
<dbReference type="Pfam" id="PF01179">
    <property type="entry name" value="Cu_amine_oxid"/>
    <property type="match status" value="1"/>
</dbReference>
<evidence type="ECO:0000256" key="6">
    <source>
        <dbReference type="ARBA" id="ARBA00023008"/>
    </source>
</evidence>
<dbReference type="Pfam" id="PF09248">
    <property type="entry name" value="DUF1965"/>
    <property type="match status" value="1"/>
</dbReference>
<dbReference type="EMBL" id="MU001775">
    <property type="protein sequence ID" value="KAF2798836.1"/>
    <property type="molecule type" value="Genomic_DNA"/>
</dbReference>
<keyword evidence="16" id="KW-1185">Reference proteome</keyword>
<dbReference type="OrthoDB" id="3341590at2759"/>
<comment type="similarity">
    <text evidence="2 9">Belongs to the copper/topaquinone oxidase family.</text>
</comment>
<proteinExistence type="inferred from homology"/>
<keyword evidence="6 9" id="KW-0186">Copper</keyword>
<comment type="PTM">
    <text evidence="8 9">Topaquinone (TPQ) is generated by copper-dependent autoxidation of a specific tyrosyl residue.</text>
</comment>
<dbReference type="Gene3D" id="3.10.450.40">
    <property type="match status" value="2"/>
</dbReference>
<evidence type="ECO:0000256" key="10">
    <source>
        <dbReference type="SAM" id="MobiDB-lite"/>
    </source>
</evidence>
<dbReference type="InterPro" id="IPR000269">
    <property type="entry name" value="Cu_amine_oxidase"/>
</dbReference>
<evidence type="ECO:0000259" key="14">
    <source>
        <dbReference type="Pfam" id="PF09248"/>
    </source>
</evidence>
<evidence type="ECO:0000256" key="7">
    <source>
        <dbReference type="PIRSR" id="PIRSR600269-50"/>
    </source>
</evidence>
<dbReference type="InterPro" id="IPR016182">
    <property type="entry name" value="Cu_amine_oxidase_N-reg"/>
</dbReference>
<evidence type="ECO:0000259" key="13">
    <source>
        <dbReference type="Pfam" id="PF02727"/>
    </source>
</evidence>
<evidence type="ECO:0000256" key="8">
    <source>
        <dbReference type="PIRSR" id="PIRSR600269-51"/>
    </source>
</evidence>
<dbReference type="Proteomes" id="UP000799757">
    <property type="component" value="Unassembled WGS sequence"/>
</dbReference>
<dbReference type="Pfam" id="PF02727">
    <property type="entry name" value="Cu_amine_oxidN2"/>
    <property type="match status" value="1"/>
</dbReference>
<comment type="cofactor">
    <cofactor evidence="1">
        <name>Cu cation</name>
        <dbReference type="ChEBI" id="CHEBI:23378"/>
    </cofactor>
</comment>
<accession>A0A6A6XQJ5</accession>
<protein>
    <recommendedName>
        <fullName evidence="9">Amine oxidase</fullName>
        <ecNumber evidence="9">1.4.3.-</ecNumber>
    </recommendedName>
</protein>
<dbReference type="SUPFAM" id="SSF49998">
    <property type="entry name" value="Amine oxidase catalytic domain"/>
    <property type="match status" value="1"/>
</dbReference>
<evidence type="ECO:0000256" key="1">
    <source>
        <dbReference type="ARBA" id="ARBA00001935"/>
    </source>
</evidence>
<evidence type="ECO:0000259" key="12">
    <source>
        <dbReference type="Pfam" id="PF01179"/>
    </source>
</evidence>
<dbReference type="PRINTS" id="PR00766">
    <property type="entry name" value="CUDAOXIDASE"/>
</dbReference>
<evidence type="ECO:0000256" key="9">
    <source>
        <dbReference type="RuleBase" id="RU000672"/>
    </source>
</evidence>
<feature type="domain" description="Copper amine oxidase N2-terminal" evidence="13">
    <location>
        <begin position="51"/>
        <end position="127"/>
    </location>
</feature>
<keyword evidence="4 7" id="KW-0801">TPQ</keyword>
<sequence>MHTAFFIALIVATIFQQTRANCFQCSNDQPVATAPHKNIWLALSLEESESVSALLHGKFNLTVDPESSRNTYIAQIELLRPNKTNSLPFIDQAGEQPKRYARATIAFANTEEPYYQEYIVGPLPATNATAVKPLTYPFNNQDPGKTKVNAFYLQGPDVGLFIQRFAQDIEDITKEIWNTTLLEGVLPRLGNPFWNEDGRTVAWATFIGLPTSGFDSASILPLGVFVRIDLTSRNFQDWNATGWYYRGTFYETTDDFRKAVFAPGFEKPPPNTDGPWTSTDRTGDPLPLDELPPPVSVSEGDKRFSVDVQENYVSWMDFSFYMSVSKDSGLSLFDVQYKGKRIIYELGLEEALTHYAGSDPVQSQTTYFDSQGGLGALLVPLVKGYDCPSYATYLNATWSEVETPKTQINAICLFEYDTGYPIRRHSAPALNYTSVTKNIIFTARTISTVGNYDFLISYDFFLDGAIEVSVRASGYISAAYYADNEEYGFQIHDSLSGSLHDHVLTFKADLDILGEKNSVQKVEFVPETVEYPWAMGRPKNTMKAIKSFVASESDSNINWAPNDAVIYAIVNKDTPNKFGEYPGYRVKRSIGTSHLTIQNSSNTGNAAHFAKKDLFITQQKDTEPRATDPNNSLDTEDPLVDFSKFLDGESLDQEDLVLWFNLGMHHMPHTGDLPNTLMTSAHSGIRLEPLNYLLGDPSIASSQQVKIDLGDGSVERFDARPANCSVDLSKLGALV</sequence>
<feature type="region of interest" description="Disordered" evidence="10">
    <location>
        <begin position="264"/>
        <end position="290"/>
    </location>
</feature>